<keyword evidence="4" id="KW-1185">Reference proteome</keyword>
<evidence type="ECO:0000313" key="4">
    <source>
        <dbReference type="Proteomes" id="UP000248116"/>
    </source>
</evidence>
<evidence type="ECO:0000313" key="1">
    <source>
        <dbReference type="EMBL" id="PYD47850.1"/>
    </source>
</evidence>
<dbReference type="Pfam" id="PF06073">
    <property type="entry name" value="DUF934"/>
    <property type="match status" value="1"/>
</dbReference>
<dbReference type="EMBL" id="NOXG01000001">
    <property type="protein sequence ID" value="PYD77147.1"/>
    <property type="molecule type" value="Genomic_DNA"/>
</dbReference>
<sequence length="164" mass="18178">MPLLENGRIVADGWTDVADDAPCPDKTAIIVSPDRLEEALARAEAAPLGVRLAPEDDVALLRTILPRLGLVCVNFPTFRDGRAFTQARALREHLHFTGEIRATGPALPDQYEFMLRCGITTVEIPDGSDPAIWEKAHRRFTVAYQPSVLHEKAQGFGFRRFLDA</sequence>
<dbReference type="EMBL" id="PRCW01000058">
    <property type="protein sequence ID" value="PYD47850.1"/>
    <property type="molecule type" value="Genomic_DNA"/>
</dbReference>
<dbReference type="InterPro" id="IPR008318">
    <property type="entry name" value="UCP030820"/>
</dbReference>
<proteinExistence type="predicted"/>
<dbReference type="PIRSF" id="PIRSF030820">
    <property type="entry name" value="UCP030820"/>
    <property type="match status" value="1"/>
</dbReference>
<reference evidence="2 3" key="1">
    <citation type="submission" date="2017-07" db="EMBL/GenBank/DDBJ databases">
        <title>A draft genome sequence of Komagataeibacter sp. T5K1.</title>
        <authorList>
            <person name="Skraban J."/>
            <person name="Cleenwerck I."/>
            <person name="Vandamme P."/>
            <person name="Trcek J."/>
        </authorList>
    </citation>
    <scope>NUCLEOTIDE SEQUENCE [LARGE SCALE GENOMIC DNA]</scope>
    <source>
        <strain evidence="2 3">T5K1</strain>
    </source>
</reference>
<evidence type="ECO:0000313" key="3">
    <source>
        <dbReference type="Proteomes" id="UP000247609"/>
    </source>
</evidence>
<dbReference type="Proteomes" id="UP000248116">
    <property type="component" value="Unassembled WGS sequence"/>
</dbReference>
<accession>A0A318QBQ3</accession>
<name>A0A318QBQ3_9PROT</name>
<evidence type="ECO:0000313" key="2">
    <source>
        <dbReference type="EMBL" id="PYD77147.1"/>
    </source>
</evidence>
<evidence type="ECO:0008006" key="5">
    <source>
        <dbReference type="Google" id="ProtNLM"/>
    </source>
</evidence>
<dbReference type="RefSeq" id="WP_110526441.1">
    <property type="nucleotide sequence ID" value="NZ_JAHRDT010000012.1"/>
</dbReference>
<reference evidence="1 4" key="2">
    <citation type="submission" date="2018-02" db="EMBL/GenBank/DDBJ databases">
        <authorList>
            <person name="Skraban J."/>
            <person name="Trcek J."/>
        </authorList>
    </citation>
    <scope>NUCLEOTIDE SEQUENCE [LARGE SCALE GENOMIC DNA]</scope>
    <source>
        <strain evidence="1 4">AV446</strain>
    </source>
</reference>
<protein>
    <recommendedName>
        <fullName evidence="5">DUF934 domain-containing protein</fullName>
    </recommendedName>
</protein>
<dbReference type="AlphaFoldDB" id="A0A318QBQ3"/>
<dbReference type="Proteomes" id="UP000247609">
    <property type="component" value="Unassembled WGS sequence"/>
</dbReference>
<comment type="caution">
    <text evidence="2">The sequence shown here is derived from an EMBL/GenBank/DDBJ whole genome shotgun (WGS) entry which is preliminary data.</text>
</comment>
<organism evidence="2 3">
    <name type="scientific">Novacetimonas pomaceti</name>
    <dbReference type="NCBI Taxonomy" id="2021998"/>
    <lineage>
        <taxon>Bacteria</taxon>
        <taxon>Pseudomonadati</taxon>
        <taxon>Pseudomonadota</taxon>
        <taxon>Alphaproteobacteria</taxon>
        <taxon>Acetobacterales</taxon>
        <taxon>Acetobacteraceae</taxon>
        <taxon>Novacetimonas</taxon>
    </lineage>
</organism>
<gene>
    <name evidence="1" type="ORF">C3920_07600</name>
    <name evidence="2" type="ORF">CFR71_02195</name>
</gene>